<comment type="caution">
    <text evidence="2">The sequence shown here is derived from an EMBL/GenBank/DDBJ whole genome shotgun (WGS) entry which is preliminary data.</text>
</comment>
<dbReference type="Pfam" id="PF05699">
    <property type="entry name" value="Dimer_Tnp_hAT"/>
    <property type="match status" value="1"/>
</dbReference>
<dbReference type="PANTHER" id="PTHR32166:SF123">
    <property type="entry name" value="BED-TYPE DOMAIN-CONTAINING PROTEIN"/>
    <property type="match status" value="1"/>
</dbReference>
<gene>
    <name evidence="2" type="ORF">M6B38_244190</name>
</gene>
<protein>
    <recommendedName>
        <fullName evidence="1">HAT C-terminal dimerisation domain-containing protein</fullName>
    </recommendedName>
</protein>
<sequence>MLKDIANDQSIKSLIQKYQELTCFIYNHGWALSIMRTETRNGELVRPAITRFATNFLALDSILTHQADLKRMTNTRGWAENYMKLNRKDREKTNVVVGLIDSQTYWRDIAGVTAIFGPLVKVLRMVDSDDKAEMSHLYEAMDRAKFMIKNVGKWYKKWWQMIDKRWNNQLHQVIHAAGYFLKPKYQYANDVVNDDEVLNGFYRVVNRMVNNNETRLNINREAERFRLKTGAFGSNQFQSAVNRCLPAEWRFIYAREDAPNLTRLAVRILSQTVSSSNCERNWTTFSLIHTRPRNRLTVAKLEKLVFVHYNMRLRIRNVETSGDNQNVIDLDEIFHDQDPLTAWTREREAPLLDGRENEWLDDNLDIDPQDTAANARRPEKERKHQMYHLNRSTAIKTTVLIVEEMELHSRLVFTSHMNMKILKTSHMNTLETGQVIINLESTVWMMYMLEDLAIMMYLLLRTITTTHMIVHLQVIIHTILQRQNNILHLMAS</sequence>
<dbReference type="PANTHER" id="PTHR32166">
    <property type="entry name" value="OSJNBA0013A04.12 PROTEIN"/>
    <property type="match status" value="1"/>
</dbReference>
<evidence type="ECO:0000259" key="1">
    <source>
        <dbReference type="Pfam" id="PF05699"/>
    </source>
</evidence>
<dbReference type="Proteomes" id="UP001140949">
    <property type="component" value="Unassembled WGS sequence"/>
</dbReference>
<accession>A0AAX6DIH0</accession>
<proteinExistence type="predicted"/>
<dbReference type="InterPro" id="IPR008906">
    <property type="entry name" value="HATC_C_dom"/>
</dbReference>
<dbReference type="GO" id="GO:0046983">
    <property type="term" value="F:protein dimerization activity"/>
    <property type="evidence" value="ECO:0007669"/>
    <property type="project" value="InterPro"/>
</dbReference>
<evidence type="ECO:0000313" key="2">
    <source>
        <dbReference type="EMBL" id="KAJ6791535.1"/>
    </source>
</evidence>
<feature type="domain" description="HAT C-terminal dimerisation" evidence="1">
    <location>
        <begin position="254"/>
        <end position="311"/>
    </location>
</feature>
<name>A0AAX6DIH0_IRIPA</name>
<dbReference type="AlphaFoldDB" id="A0AAX6DIH0"/>
<organism evidence="2 3">
    <name type="scientific">Iris pallida</name>
    <name type="common">Sweet iris</name>
    <dbReference type="NCBI Taxonomy" id="29817"/>
    <lineage>
        <taxon>Eukaryota</taxon>
        <taxon>Viridiplantae</taxon>
        <taxon>Streptophyta</taxon>
        <taxon>Embryophyta</taxon>
        <taxon>Tracheophyta</taxon>
        <taxon>Spermatophyta</taxon>
        <taxon>Magnoliopsida</taxon>
        <taxon>Liliopsida</taxon>
        <taxon>Asparagales</taxon>
        <taxon>Iridaceae</taxon>
        <taxon>Iridoideae</taxon>
        <taxon>Irideae</taxon>
        <taxon>Iris</taxon>
    </lineage>
</organism>
<dbReference type="InterPro" id="IPR012337">
    <property type="entry name" value="RNaseH-like_sf"/>
</dbReference>
<keyword evidence="3" id="KW-1185">Reference proteome</keyword>
<dbReference type="SUPFAM" id="SSF53098">
    <property type="entry name" value="Ribonuclease H-like"/>
    <property type="match status" value="1"/>
</dbReference>
<evidence type="ECO:0000313" key="3">
    <source>
        <dbReference type="Proteomes" id="UP001140949"/>
    </source>
</evidence>
<reference evidence="2" key="1">
    <citation type="journal article" date="2023" name="GigaByte">
        <title>Genome assembly of the bearded iris, Iris pallida Lam.</title>
        <authorList>
            <person name="Bruccoleri R.E."/>
            <person name="Oakeley E.J."/>
            <person name="Faust A.M.E."/>
            <person name="Altorfer M."/>
            <person name="Dessus-Babus S."/>
            <person name="Burckhardt D."/>
            <person name="Oertli M."/>
            <person name="Naumann U."/>
            <person name="Petersen F."/>
            <person name="Wong J."/>
        </authorList>
    </citation>
    <scope>NUCLEOTIDE SEQUENCE</scope>
    <source>
        <strain evidence="2">GSM-AAB239-AS_SAM_17_03QT</strain>
    </source>
</reference>
<reference evidence="2" key="2">
    <citation type="submission" date="2023-04" db="EMBL/GenBank/DDBJ databases">
        <authorList>
            <person name="Bruccoleri R.E."/>
            <person name="Oakeley E.J."/>
            <person name="Faust A.-M."/>
            <person name="Dessus-Babus S."/>
            <person name="Altorfer M."/>
            <person name="Burckhardt D."/>
            <person name="Oertli M."/>
            <person name="Naumann U."/>
            <person name="Petersen F."/>
            <person name="Wong J."/>
        </authorList>
    </citation>
    <scope>NUCLEOTIDE SEQUENCE</scope>
    <source>
        <strain evidence="2">GSM-AAB239-AS_SAM_17_03QT</strain>
        <tissue evidence="2">Leaf</tissue>
    </source>
</reference>
<dbReference type="EMBL" id="JANAVB010044348">
    <property type="protein sequence ID" value="KAJ6791535.1"/>
    <property type="molecule type" value="Genomic_DNA"/>
</dbReference>